<name>A0ABW1VJH8_9GAMM</name>
<evidence type="ECO:0000256" key="2">
    <source>
        <dbReference type="RuleBase" id="RU003457"/>
    </source>
</evidence>
<organism evidence="5 6">
    <name type="scientific">Tatumella punctata</name>
    <dbReference type="NCBI Taxonomy" id="399969"/>
    <lineage>
        <taxon>Bacteria</taxon>
        <taxon>Pseudomonadati</taxon>
        <taxon>Pseudomonadota</taxon>
        <taxon>Gammaproteobacteria</taxon>
        <taxon>Enterobacterales</taxon>
        <taxon>Erwiniaceae</taxon>
        <taxon>Tatumella</taxon>
    </lineage>
</organism>
<dbReference type="Pfam" id="PF17954">
    <property type="entry name" value="Pirin_C_2"/>
    <property type="match status" value="1"/>
</dbReference>
<reference evidence="6" key="1">
    <citation type="journal article" date="2019" name="Int. J. Syst. Evol. Microbiol.">
        <title>The Global Catalogue of Microorganisms (GCM) 10K type strain sequencing project: providing services to taxonomists for standard genome sequencing and annotation.</title>
        <authorList>
            <consortium name="The Broad Institute Genomics Platform"/>
            <consortium name="The Broad Institute Genome Sequencing Center for Infectious Disease"/>
            <person name="Wu L."/>
            <person name="Ma J."/>
        </authorList>
    </citation>
    <scope>NUCLEOTIDE SEQUENCE [LARGE SCALE GENOMIC DNA]</scope>
    <source>
        <strain evidence="6">CGMCC 4.1530</strain>
    </source>
</reference>
<feature type="domain" description="Pirin N-terminal" evidence="3">
    <location>
        <begin position="6"/>
        <end position="119"/>
    </location>
</feature>
<dbReference type="InterPro" id="IPR041602">
    <property type="entry name" value="Quercetinase_C"/>
</dbReference>
<dbReference type="InterPro" id="IPR003829">
    <property type="entry name" value="Pirin_N_dom"/>
</dbReference>
<evidence type="ECO:0000259" key="4">
    <source>
        <dbReference type="Pfam" id="PF17954"/>
    </source>
</evidence>
<evidence type="ECO:0000256" key="1">
    <source>
        <dbReference type="ARBA" id="ARBA00008416"/>
    </source>
</evidence>
<comment type="caution">
    <text evidence="5">The sequence shown here is derived from an EMBL/GenBank/DDBJ whole genome shotgun (WGS) entry which is preliminary data.</text>
</comment>
<dbReference type="InterPro" id="IPR014710">
    <property type="entry name" value="RmlC-like_jellyroll"/>
</dbReference>
<dbReference type="SUPFAM" id="SSF51182">
    <property type="entry name" value="RmlC-like cupins"/>
    <property type="match status" value="1"/>
</dbReference>
<dbReference type="RefSeq" id="WP_343876898.1">
    <property type="nucleotide sequence ID" value="NZ_BAAAFW010000050.1"/>
</dbReference>
<dbReference type="Proteomes" id="UP001596215">
    <property type="component" value="Unassembled WGS sequence"/>
</dbReference>
<dbReference type="PANTHER" id="PTHR43212">
    <property type="entry name" value="QUERCETIN 2,3-DIOXYGENASE"/>
    <property type="match status" value="1"/>
</dbReference>
<dbReference type="PIRSF" id="PIRSF006232">
    <property type="entry name" value="Pirin"/>
    <property type="match status" value="1"/>
</dbReference>
<dbReference type="InterPro" id="IPR012093">
    <property type="entry name" value="Pirin"/>
</dbReference>
<accession>A0ABW1VJH8</accession>
<evidence type="ECO:0000313" key="5">
    <source>
        <dbReference type="EMBL" id="MFC6360986.1"/>
    </source>
</evidence>
<feature type="domain" description="Quercetin 2,3-dioxygenase C-terminal cupin" evidence="4">
    <location>
        <begin position="143"/>
        <end position="230"/>
    </location>
</feature>
<protein>
    <submittedName>
        <fullName evidence="5">Pirin family protein</fullName>
    </submittedName>
</protein>
<keyword evidence="6" id="KW-1185">Reference proteome</keyword>
<evidence type="ECO:0000313" key="6">
    <source>
        <dbReference type="Proteomes" id="UP001596215"/>
    </source>
</evidence>
<dbReference type="PANTHER" id="PTHR43212:SF2">
    <property type="entry name" value="PIRIN-LIKE PROTEIN YHAK"/>
    <property type="match status" value="1"/>
</dbReference>
<dbReference type="InterPro" id="IPR011051">
    <property type="entry name" value="RmlC_Cupin_sf"/>
</dbReference>
<sequence length="238" mass="26169">MLTLRSAKKCGTADYGWLKARYSFSFGHYFDPALMGFSYLQVLNQESLAPGSSFQPRSFPKIDVLNIILQGEAEYRSSDGQISRAGAGDALLLSANDNSIYQESNPCQQHALLRLQLWLNACPQQTAPPVQHRSLAPDKQWVLIASPEGSDGSLQLRQNIWVHQLNYRQGESLPFRLQGTHCYLQSVSGELSLQGSKQSLSMACGDGALINDESEIYISAVSDGKLLIIDCLEEAQAA</sequence>
<dbReference type="EMBL" id="JBHSUC010000002">
    <property type="protein sequence ID" value="MFC6360986.1"/>
    <property type="molecule type" value="Genomic_DNA"/>
</dbReference>
<evidence type="ECO:0000259" key="3">
    <source>
        <dbReference type="Pfam" id="PF02678"/>
    </source>
</evidence>
<proteinExistence type="inferred from homology"/>
<dbReference type="Pfam" id="PF02678">
    <property type="entry name" value="Pirin"/>
    <property type="match status" value="1"/>
</dbReference>
<gene>
    <name evidence="5" type="ORF">ACFP73_02555</name>
</gene>
<comment type="similarity">
    <text evidence="1 2">Belongs to the pirin family.</text>
</comment>
<dbReference type="Gene3D" id="2.60.120.10">
    <property type="entry name" value="Jelly Rolls"/>
    <property type="match status" value="2"/>
</dbReference>